<gene>
    <name evidence="1" type="ORF">GCU69_13125</name>
</gene>
<dbReference type="RefSeq" id="WP_156206118.1">
    <property type="nucleotide sequence ID" value="NZ_WHPN01000268.1"/>
</dbReference>
<organism evidence="1 2">
    <name type="scientific">Streptomyces lycii</name>
    <dbReference type="NCBI Taxonomy" id="2654337"/>
    <lineage>
        <taxon>Bacteria</taxon>
        <taxon>Bacillati</taxon>
        <taxon>Actinomycetota</taxon>
        <taxon>Actinomycetes</taxon>
        <taxon>Kitasatosporales</taxon>
        <taxon>Streptomycetaceae</taxon>
        <taxon>Streptomyces</taxon>
    </lineage>
</organism>
<comment type="caution">
    <text evidence="1">The sequence shown here is derived from an EMBL/GenBank/DDBJ whole genome shotgun (WGS) entry which is preliminary data.</text>
</comment>
<keyword evidence="2" id="KW-1185">Reference proteome</keyword>
<evidence type="ECO:0000313" key="1">
    <source>
        <dbReference type="EMBL" id="KAF4408635.1"/>
    </source>
</evidence>
<dbReference type="Proteomes" id="UP000621266">
    <property type="component" value="Unassembled WGS sequence"/>
</dbReference>
<dbReference type="EMBL" id="WHPN01000268">
    <property type="protein sequence ID" value="KAF4408635.1"/>
    <property type="molecule type" value="Genomic_DNA"/>
</dbReference>
<sequence>MIIILATDAKRVEIQIKGADAETLARAEATASRLWSLAAAPATPDRRKAGFE</sequence>
<name>A0ABQ7FJT4_9ACTN</name>
<proteinExistence type="predicted"/>
<accession>A0ABQ7FJT4</accession>
<protein>
    <submittedName>
        <fullName evidence="1">Uncharacterized protein</fullName>
    </submittedName>
</protein>
<reference evidence="1 2" key="1">
    <citation type="submission" date="2019-10" db="EMBL/GenBank/DDBJ databases">
        <title>Streptomyces tenebrisbrunneis sp.nov., an endogenous actinomycete isolated from of Lycium ruthenicum.</title>
        <authorList>
            <person name="Ma L."/>
        </authorList>
    </citation>
    <scope>NUCLEOTIDE SEQUENCE [LARGE SCALE GENOMIC DNA]</scope>
    <source>
        <strain evidence="1 2">TRM 66187</strain>
    </source>
</reference>
<evidence type="ECO:0000313" key="2">
    <source>
        <dbReference type="Proteomes" id="UP000621266"/>
    </source>
</evidence>